<dbReference type="PANTHER" id="PTHR48475">
    <property type="entry name" value="RIBONUCLEASE H"/>
    <property type="match status" value="1"/>
</dbReference>
<gene>
    <name evidence="2" type="ORF">Ahy_A08g040013</name>
</gene>
<reference evidence="2 3" key="1">
    <citation type="submission" date="2019-01" db="EMBL/GenBank/DDBJ databases">
        <title>Sequencing of cultivated peanut Arachis hypogaea provides insights into genome evolution and oil improvement.</title>
        <authorList>
            <person name="Chen X."/>
        </authorList>
    </citation>
    <scope>NUCLEOTIDE SEQUENCE [LARGE SCALE GENOMIC DNA]</scope>
    <source>
        <strain evidence="3">cv. Fuhuasheng</strain>
        <tissue evidence="2">Leaves</tissue>
    </source>
</reference>
<organism evidence="2 3">
    <name type="scientific">Arachis hypogaea</name>
    <name type="common">Peanut</name>
    <dbReference type="NCBI Taxonomy" id="3818"/>
    <lineage>
        <taxon>Eukaryota</taxon>
        <taxon>Viridiplantae</taxon>
        <taxon>Streptophyta</taxon>
        <taxon>Embryophyta</taxon>
        <taxon>Tracheophyta</taxon>
        <taxon>Spermatophyta</taxon>
        <taxon>Magnoliopsida</taxon>
        <taxon>eudicotyledons</taxon>
        <taxon>Gunneridae</taxon>
        <taxon>Pentapetalae</taxon>
        <taxon>rosids</taxon>
        <taxon>fabids</taxon>
        <taxon>Fabales</taxon>
        <taxon>Fabaceae</taxon>
        <taxon>Papilionoideae</taxon>
        <taxon>50 kb inversion clade</taxon>
        <taxon>dalbergioids sensu lato</taxon>
        <taxon>Dalbergieae</taxon>
        <taxon>Pterocarpus clade</taxon>
        <taxon>Arachis</taxon>
    </lineage>
</organism>
<sequence length="291" mass="31977">MSGGGLATNREMQQTQTPPVTAVVLPSIFIDAVLPSTVVSFRSPITEAPTSALLLALLSSQNRHRSRLYSSSVAVLRGFGAALGRNRQLSSARTVSSKCTKCRSRCSSPVSSGMRGNFDCSSGIEFWNPVGTEITVDSTGPQGTSVKHPSSFILHPSPFSLVYGVEAVLPTEIEVSTARMLLDEARDREAELQELEEKREVVGSKMEEYHRRLALAYDKHVQPRVFLEGDLVLKSVDAVMRKMSLPKWAPKWEGPYIVSEVHPNGHCILLDPDHGTTTGPINFKYVKKYYA</sequence>
<accession>A0A445BY79</accession>
<evidence type="ECO:0000256" key="1">
    <source>
        <dbReference type="SAM" id="Coils"/>
    </source>
</evidence>
<feature type="coiled-coil region" evidence="1">
    <location>
        <begin position="178"/>
        <end position="212"/>
    </location>
</feature>
<dbReference type="PANTHER" id="PTHR48475:SF1">
    <property type="entry name" value="RNASE H TYPE-1 DOMAIN-CONTAINING PROTEIN"/>
    <property type="match status" value="1"/>
</dbReference>
<keyword evidence="1" id="KW-0175">Coiled coil</keyword>
<name>A0A445BY79_ARAHY</name>
<dbReference type="Proteomes" id="UP000289738">
    <property type="component" value="Chromosome A08"/>
</dbReference>
<evidence type="ECO:0000313" key="3">
    <source>
        <dbReference type="Proteomes" id="UP000289738"/>
    </source>
</evidence>
<keyword evidence="3" id="KW-1185">Reference proteome</keyword>
<proteinExistence type="predicted"/>
<protein>
    <submittedName>
        <fullName evidence="2">Uncharacterized protein</fullName>
    </submittedName>
</protein>
<evidence type="ECO:0000313" key="2">
    <source>
        <dbReference type="EMBL" id="RYR43592.1"/>
    </source>
</evidence>
<dbReference type="EMBL" id="SDMP01000008">
    <property type="protein sequence ID" value="RYR43592.1"/>
    <property type="molecule type" value="Genomic_DNA"/>
</dbReference>
<dbReference type="AlphaFoldDB" id="A0A445BY79"/>
<dbReference type="STRING" id="3818.A0A445BY79"/>
<comment type="caution">
    <text evidence="2">The sequence shown here is derived from an EMBL/GenBank/DDBJ whole genome shotgun (WGS) entry which is preliminary data.</text>
</comment>